<evidence type="ECO:0000256" key="9">
    <source>
        <dbReference type="ARBA" id="ARBA00031398"/>
    </source>
</evidence>
<evidence type="ECO:0000313" key="13">
    <source>
        <dbReference type="EMBL" id="AGF56204.1"/>
    </source>
</evidence>
<dbReference type="GO" id="GO:0005506">
    <property type="term" value="F:iron ion binding"/>
    <property type="evidence" value="ECO:0007669"/>
    <property type="project" value="InterPro"/>
</dbReference>
<dbReference type="PANTHER" id="PTHR36541">
    <property type="entry name" value="SUPEROXIDE REDUCTASE-RELATED"/>
    <property type="match status" value="1"/>
</dbReference>
<dbReference type="AlphaFoldDB" id="M1ME68"/>
<dbReference type="EMBL" id="CP004121">
    <property type="protein sequence ID" value="AGF56204.1"/>
    <property type="molecule type" value="Genomic_DNA"/>
</dbReference>
<dbReference type="HOGENOM" id="CLU_118960_1_0_9"/>
<feature type="domain" description="Desulfoferrodoxin ferrous iron-binding" evidence="11">
    <location>
        <begin position="41"/>
        <end position="124"/>
    </location>
</feature>
<evidence type="ECO:0000259" key="12">
    <source>
        <dbReference type="Pfam" id="PF06397"/>
    </source>
</evidence>
<dbReference type="PATRIC" id="fig|931276.5.peg.2444"/>
<evidence type="ECO:0000256" key="5">
    <source>
        <dbReference type="ARBA" id="ARBA00022723"/>
    </source>
</evidence>
<comment type="catalytic activity">
    <reaction evidence="10">
        <text>reduced [rubredoxin] + superoxide + 2 H(+) = oxidized [rubredoxin] + H2O2</text>
        <dbReference type="Rhea" id="RHEA:21324"/>
        <dbReference type="Rhea" id="RHEA-COMP:10302"/>
        <dbReference type="Rhea" id="RHEA-COMP:10303"/>
        <dbReference type="ChEBI" id="CHEBI:15378"/>
        <dbReference type="ChEBI" id="CHEBI:16240"/>
        <dbReference type="ChEBI" id="CHEBI:18421"/>
        <dbReference type="ChEBI" id="CHEBI:29033"/>
        <dbReference type="ChEBI" id="CHEBI:29034"/>
        <dbReference type="EC" id="1.15.1.2"/>
    </reaction>
</comment>
<dbReference type="eggNOG" id="COG2033">
    <property type="taxonomic scope" value="Bacteria"/>
</dbReference>
<evidence type="ECO:0000259" key="11">
    <source>
        <dbReference type="Pfam" id="PF01880"/>
    </source>
</evidence>
<dbReference type="STRING" id="36745.CLSAP_22540"/>
<name>M1ME68_9CLOT</name>
<evidence type="ECO:0000256" key="10">
    <source>
        <dbReference type="ARBA" id="ARBA00047448"/>
    </source>
</evidence>
<comment type="similarity">
    <text evidence="1">Belongs to the desulfoferrodoxin family.</text>
</comment>
<dbReference type="KEGG" id="csr:Cspa_c24390"/>
<evidence type="ECO:0000256" key="4">
    <source>
        <dbReference type="ARBA" id="ARBA00022448"/>
    </source>
</evidence>
<dbReference type="Gene3D" id="2.60.40.730">
    <property type="entry name" value="SOR catalytic domain"/>
    <property type="match status" value="1"/>
</dbReference>
<dbReference type="EC" id="1.15.1.2" evidence="2"/>
<dbReference type="OrthoDB" id="9814936at2"/>
<dbReference type="GO" id="GO:0050605">
    <property type="term" value="F:superoxide reductase activity"/>
    <property type="evidence" value="ECO:0007669"/>
    <property type="project" value="UniProtKB-EC"/>
</dbReference>
<evidence type="ECO:0000256" key="7">
    <source>
        <dbReference type="ARBA" id="ARBA00023004"/>
    </source>
</evidence>
<dbReference type="PANTHER" id="PTHR36541:SF1">
    <property type="entry name" value="SUPEROXIDE REDUCTASE-RELATED"/>
    <property type="match status" value="1"/>
</dbReference>
<evidence type="ECO:0000256" key="2">
    <source>
        <dbReference type="ARBA" id="ARBA00012679"/>
    </source>
</evidence>
<comment type="function">
    <text evidence="8">Catalyzes the one-electron reduction of superoxide anion radical to hydrogen peroxide at a nonheme ferrous iron center. Plays a fundamental role in case of oxidative stress via its superoxide detoxification activity.</text>
</comment>
<feature type="domain" description="Desulfoferrodoxin N-terminal" evidence="12">
    <location>
        <begin position="2"/>
        <end position="36"/>
    </location>
</feature>
<protein>
    <recommendedName>
        <fullName evidence="3">Desulfoferrodoxin</fullName>
        <ecNumber evidence="2">1.15.1.2</ecNumber>
    </recommendedName>
    <alternativeName>
        <fullName evidence="9">Superoxide reductase</fullName>
    </alternativeName>
</protein>
<keyword evidence="14" id="KW-1185">Reference proteome</keyword>
<proteinExistence type="inferred from homology"/>
<dbReference type="InterPro" id="IPR051233">
    <property type="entry name" value="Desulfoferrodoxin_SOR"/>
</dbReference>
<dbReference type="Proteomes" id="UP000011728">
    <property type="component" value="Chromosome"/>
</dbReference>
<organism evidence="13 14">
    <name type="scientific">Clostridium saccharoperbutylacetonicum N1-4(HMT)</name>
    <dbReference type="NCBI Taxonomy" id="931276"/>
    <lineage>
        <taxon>Bacteria</taxon>
        <taxon>Bacillati</taxon>
        <taxon>Bacillota</taxon>
        <taxon>Clostridia</taxon>
        <taxon>Eubacteriales</taxon>
        <taxon>Clostridiaceae</taxon>
        <taxon>Clostridium</taxon>
    </lineage>
</organism>
<dbReference type="RefSeq" id="WP_015392523.1">
    <property type="nucleotide sequence ID" value="NC_020291.1"/>
</dbReference>
<dbReference type="SUPFAM" id="SSF57802">
    <property type="entry name" value="Rubredoxin-like"/>
    <property type="match status" value="1"/>
</dbReference>
<dbReference type="NCBIfam" id="TIGR00332">
    <property type="entry name" value="neela_ferrous"/>
    <property type="match status" value="1"/>
</dbReference>
<keyword evidence="4" id="KW-0813">Transport</keyword>
<keyword evidence="13" id="KW-0560">Oxidoreductase</keyword>
<dbReference type="Pfam" id="PF06397">
    <property type="entry name" value="Desulfoferrod_N"/>
    <property type="match status" value="1"/>
</dbReference>
<evidence type="ECO:0000256" key="3">
    <source>
        <dbReference type="ARBA" id="ARBA00014839"/>
    </source>
</evidence>
<dbReference type="InterPro" id="IPR036073">
    <property type="entry name" value="Desulfoferrodoxin_Fe-bd_dom_sf"/>
</dbReference>
<evidence type="ECO:0000256" key="6">
    <source>
        <dbReference type="ARBA" id="ARBA00022982"/>
    </source>
</evidence>
<dbReference type="SUPFAM" id="SSF49367">
    <property type="entry name" value="Superoxide reductase-like"/>
    <property type="match status" value="1"/>
</dbReference>
<dbReference type="InterPro" id="IPR004462">
    <property type="entry name" value="Desulfoferrodoxin_N"/>
</dbReference>
<dbReference type="InterPro" id="IPR002742">
    <property type="entry name" value="Desulfoferrodoxin_Fe-bd_dom"/>
</dbReference>
<sequence length="126" mass="13960">MEEQKFYVCKHCGNMVASIKDSGVKITCCGEPMTLLEPGTVEASVEKHVPAVTYENGVVNVEVGSVLHPMEAEHYIEWVFLKTENGGHRKILKSGDEPKASFCLGEDKPMAVYAYCNLHGLWMAKI</sequence>
<gene>
    <name evidence="13" type="primary">dfx</name>
    <name evidence="13" type="ORF">Cspa_c24390</name>
</gene>
<keyword evidence="6" id="KW-0249">Electron transport</keyword>
<evidence type="ECO:0000256" key="1">
    <source>
        <dbReference type="ARBA" id="ARBA00005941"/>
    </source>
</evidence>
<dbReference type="Pfam" id="PF01880">
    <property type="entry name" value="Desulfoferrodox"/>
    <property type="match status" value="1"/>
</dbReference>
<accession>M1ME68</accession>
<reference evidence="13 14" key="1">
    <citation type="submission" date="2013-02" db="EMBL/GenBank/DDBJ databases">
        <title>Genome sequence of Clostridium saccharoperbutylacetonicum N1-4(HMT).</title>
        <authorList>
            <person name="Poehlein A."/>
            <person name="Daniel R."/>
        </authorList>
    </citation>
    <scope>NUCLEOTIDE SEQUENCE [LARGE SCALE GENOMIC DNA]</scope>
    <source>
        <strain evidence="14">N1-4(HMT)</strain>
    </source>
</reference>
<keyword evidence="5" id="KW-0479">Metal-binding</keyword>
<keyword evidence="7" id="KW-0408">Iron</keyword>
<evidence type="ECO:0000256" key="8">
    <source>
        <dbReference type="ARBA" id="ARBA00024690"/>
    </source>
</evidence>
<evidence type="ECO:0000313" key="14">
    <source>
        <dbReference type="Proteomes" id="UP000011728"/>
    </source>
</evidence>